<accession>A0A6J4TUI0</accession>
<proteinExistence type="predicted"/>
<sequence length="98" mass="10258">GQRLAMGAGHPRRGARGGARGGPRVPALGRRPARAGRIQPLRRDRPAQAPPPPSGPAGGGGLAALRRWLRRRCPGLDRPRGAVAAGHRRRSRPPPSAV</sequence>
<protein>
    <submittedName>
        <fullName evidence="2">Uncharacterized protein</fullName>
    </submittedName>
</protein>
<dbReference type="AlphaFoldDB" id="A0A6J4TUI0"/>
<evidence type="ECO:0000256" key="1">
    <source>
        <dbReference type="SAM" id="MobiDB-lite"/>
    </source>
</evidence>
<feature type="region of interest" description="Disordered" evidence="1">
    <location>
        <begin position="1"/>
        <end position="98"/>
    </location>
</feature>
<feature type="non-terminal residue" evidence="2">
    <location>
        <position position="98"/>
    </location>
</feature>
<organism evidence="2">
    <name type="scientific">uncultured Thermomicrobiales bacterium</name>
    <dbReference type="NCBI Taxonomy" id="1645740"/>
    <lineage>
        <taxon>Bacteria</taxon>
        <taxon>Pseudomonadati</taxon>
        <taxon>Thermomicrobiota</taxon>
        <taxon>Thermomicrobia</taxon>
        <taxon>Thermomicrobiales</taxon>
        <taxon>environmental samples</taxon>
    </lineage>
</organism>
<reference evidence="2" key="1">
    <citation type="submission" date="2020-02" db="EMBL/GenBank/DDBJ databases">
        <authorList>
            <person name="Meier V. D."/>
        </authorList>
    </citation>
    <scope>NUCLEOTIDE SEQUENCE</scope>
    <source>
        <strain evidence="2">AVDCRST_MAG73</strain>
    </source>
</reference>
<dbReference type="EMBL" id="CADCWE010000067">
    <property type="protein sequence ID" value="CAA9532694.1"/>
    <property type="molecule type" value="Genomic_DNA"/>
</dbReference>
<evidence type="ECO:0000313" key="2">
    <source>
        <dbReference type="EMBL" id="CAA9532694.1"/>
    </source>
</evidence>
<gene>
    <name evidence="2" type="ORF">AVDCRST_MAG73-1105</name>
</gene>
<feature type="non-terminal residue" evidence="2">
    <location>
        <position position="1"/>
    </location>
</feature>
<name>A0A6J4TUI0_9BACT</name>